<evidence type="ECO:0000313" key="3">
    <source>
        <dbReference type="Proteomes" id="UP000595323"/>
    </source>
</evidence>
<accession>A0A7T3KDE0</accession>
<reference evidence="2 3" key="1">
    <citation type="submission" date="2020-08" db="EMBL/GenBank/DDBJ databases">
        <authorList>
            <person name="Sorensen M.C.H."/>
        </authorList>
    </citation>
    <scope>NUCLEOTIDE SEQUENCE [LARGE SCALE GENOMIC DNA]</scope>
</reference>
<sequence length="126" mass="14772">MNKQLGIYAIICYCVLSIIINFVSLLVAFEVFDRIGIHLENPKEYATMVFETYTNILIWSFIVICCILLLVTNKYTTILYNIVVSLSVVYIMYDFISNCIDLYSMYNLIYVEQFLMLMSKDITICY</sequence>
<dbReference type="Proteomes" id="UP000595323">
    <property type="component" value="Segment"/>
</dbReference>
<feature type="transmembrane region" description="Helical" evidence="1">
    <location>
        <begin position="53"/>
        <end position="72"/>
    </location>
</feature>
<organism evidence="2 3">
    <name type="scientific">Campylobacter phage F336</name>
    <dbReference type="NCBI Taxonomy" id="2794361"/>
    <lineage>
        <taxon>Viruses</taxon>
        <taxon>Duplodnaviria</taxon>
        <taxon>Heunggongvirae</taxon>
        <taxon>Uroviricota</taxon>
        <taxon>Caudoviricetes</taxon>
        <taxon>Connertonviridae</taxon>
        <taxon>Fletchervirus</taxon>
        <taxon>Fletchervirus F336</taxon>
    </lineage>
</organism>
<keyword evidence="1" id="KW-1133">Transmembrane helix</keyword>
<evidence type="ECO:0000313" key="2">
    <source>
        <dbReference type="EMBL" id="QPX63044.1"/>
    </source>
</evidence>
<feature type="transmembrane region" description="Helical" evidence="1">
    <location>
        <begin position="78"/>
        <end position="96"/>
    </location>
</feature>
<keyword evidence="1" id="KW-0472">Membrane</keyword>
<dbReference type="EMBL" id="MT863715">
    <property type="protein sequence ID" value="QPX63044.1"/>
    <property type="molecule type" value="Genomic_DNA"/>
</dbReference>
<name>A0A7T3KDE0_9CAUD</name>
<keyword evidence="1" id="KW-0812">Transmembrane</keyword>
<keyword evidence="3" id="KW-1185">Reference proteome</keyword>
<proteinExistence type="predicted"/>
<gene>
    <name evidence="2" type="ORF">F336_086</name>
</gene>
<feature type="transmembrane region" description="Helical" evidence="1">
    <location>
        <begin position="6"/>
        <end position="32"/>
    </location>
</feature>
<evidence type="ECO:0000256" key="1">
    <source>
        <dbReference type="SAM" id="Phobius"/>
    </source>
</evidence>
<protein>
    <submittedName>
        <fullName evidence="2">Uncharacterized protein</fullName>
    </submittedName>
</protein>